<comment type="caution">
    <text evidence="3">The sequence shown here is derived from an EMBL/GenBank/DDBJ whole genome shotgun (WGS) entry which is preliminary data.</text>
</comment>
<proteinExistence type="predicted"/>
<dbReference type="PANTHER" id="PTHR45527:SF1">
    <property type="entry name" value="FATTY ACID SYNTHASE"/>
    <property type="match status" value="1"/>
</dbReference>
<dbReference type="Gene3D" id="3.30.559.10">
    <property type="entry name" value="Chloramphenicol acetyltransferase-like domain"/>
    <property type="match status" value="1"/>
</dbReference>
<name>A0ABX1C252_9ACTN</name>
<evidence type="ECO:0000256" key="1">
    <source>
        <dbReference type="ARBA" id="ARBA00001957"/>
    </source>
</evidence>
<dbReference type="SUPFAM" id="SSF56801">
    <property type="entry name" value="Acetyl-CoA synthetase-like"/>
    <property type="match status" value="1"/>
</dbReference>
<dbReference type="Gene3D" id="3.40.50.980">
    <property type="match status" value="1"/>
</dbReference>
<dbReference type="Proteomes" id="UP000695264">
    <property type="component" value="Unassembled WGS sequence"/>
</dbReference>
<feature type="non-terminal residue" evidence="3">
    <location>
        <position position="655"/>
    </location>
</feature>
<feature type="domain" description="Carrier" evidence="2">
    <location>
        <begin position="288"/>
        <end position="362"/>
    </location>
</feature>
<dbReference type="Pfam" id="PF00668">
    <property type="entry name" value="Condensation"/>
    <property type="match status" value="1"/>
</dbReference>
<dbReference type="SUPFAM" id="SSF52777">
    <property type="entry name" value="CoA-dependent acyltransferases"/>
    <property type="match status" value="2"/>
</dbReference>
<evidence type="ECO:0000313" key="4">
    <source>
        <dbReference type="Proteomes" id="UP000695264"/>
    </source>
</evidence>
<dbReference type="InterPro" id="IPR045851">
    <property type="entry name" value="AMP-bd_C_sf"/>
</dbReference>
<dbReference type="PANTHER" id="PTHR45527">
    <property type="entry name" value="NONRIBOSOMAL PEPTIDE SYNTHETASE"/>
    <property type="match status" value="1"/>
</dbReference>
<dbReference type="Pfam" id="PF13193">
    <property type="entry name" value="AMP-binding_C"/>
    <property type="match status" value="1"/>
</dbReference>
<dbReference type="Gene3D" id="3.30.300.30">
    <property type="match status" value="1"/>
</dbReference>
<dbReference type="EMBL" id="JAATEN010000046">
    <property type="protein sequence ID" value="NJQ03976.1"/>
    <property type="molecule type" value="Genomic_DNA"/>
</dbReference>
<dbReference type="Pfam" id="PF00501">
    <property type="entry name" value="AMP-binding"/>
    <property type="match status" value="1"/>
</dbReference>
<dbReference type="InterPro" id="IPR023213">
    <property type="entry name" value="CAT-like_dom_sf"/>
</dbReference>
<accession>A0ABX1C252</accession>
<dbReference type="InterPro" id="IPR001242">
    <property type="entry name" value="Condensation_dom"/>
</dbReference>
<organism evidence="3 4">
    <name type="scientific">Streptomyces zingiberis</name>
    <dbReference type="NCBI Taxonomy" id="2053010"/>
    <lineage>
        <taxon>Bacteria</taxon>
        <taxon>Bacillati</taxon>
        <taxon>Actinomycetota</taxon>
        <taxon>Actinomycetes</taxon>
        <taxon>Kitasatosporales</taxon>
        <taxon>Streptomycetaceae</taxon>
        <taxon>Streptomyces</taxon>
    </lineage>
</organism>
<dbReference type="Gene3D" id="1.10.1200.10">
    <property type="entry name" value="ACP-like"/>
    <property type="match status" value="1"/>
</dbReference>
<dbReference type="InterPro" id="IPR036736">
    <property type="entry name" value="ACP-like_sf"/>
</dbReference>
<dbReference type="InterPro" id="IPR025110">
    <property type="entry name" value="AMP-bd_C"/>
</dbReference>
<evidence type="ECO:0000259" key="2">
    <source>
        <dbReference type="PROSITE" id="PS50075"/>
    </source>
</evidence>
<dbReference type="InterPro" id="IPR009081">
    <property type="entry name" value="PP-bd_ACP"/>
</dbReference>
<gene>
    <name evidence="3" type="ORF">HCK00_26590</name>
</gene>
<comment type="cofactor">
    <cofactor evidence="1">
        <name>pantetheine 4'-phosphate</name>
        <dbReference type="ChEBI" id="CHEBI:47942"/>
    </cofactor>
</comment>
<feature type="non-terminal residue" evidence="3">
    <location>
        <position position="1"/>
    </location>
</feature>
<reference evidence="3 4" key="1">
    <citation type="submission" date="2020-03" db="EMBL/GenBank/DDBJ databases">
        <title>WGS of actinomycetes isolated from Thailand.</title>
        <authorList>
            <person name="Thawai C."/>
        </authorList>
    </citation>
    <scope>NUCLEOTIDE SEQUENCE [LARGE SCALE GENOMIC DNA]</scope>
    <source>
        <strain evidence="3 4">PLAI 1-29</strain>
    </source>
</reference>
<dbReference type="Gene3D" id="2.30.38.10">
    <property type="entry name" value="Luciferase, Domain 3"/>
    <property type="match status" value="1"/>
</dbReference>
<evidence type="ECO:0000313" key="3">
    <source>
        <dbReference type="EMBL" id="NJQ03976.1"/>
    </source>
</evidence>
<dbReference type="SUPFAM" id="SSF47336">
    <property type="entry name" value="ACP-like"/>
    <property type="match status" value="1"/>
</dbReference>
<keyword evidence="4" id="KW-1185">Reference proteome</keyword>
<dbReference type="Gene3D" id="3.30.559.30">
    <property type="entry name" value="Nonribosomal peptide synthetase, condensation domain"/>
    <property type="match status" value="1"/>
</dbReference>
<dbReference type="Pfam" id="PF00550">
    <property type="entry name" value="PP-binding"/>
    <property type="match status" value="1"/>
</dbReference>
<dbReference type="PROSITE" id="PS50075">
    <property type="entry name" value="CARRIER"/>
    <property type="match status" value="1"/>
</dbReference>
<sequence>PVDAARLRRGVTEDGLTAAHLTAGSFRVLAGESPECFAGLREVLTGGDVVPVDAVARVRGACPEVSVRHLYGPTEGTLCATWHTLSPGEPLGDRLPIGGPLPGRRVYVLDVFLQPVPPGVDGELYLAGVGLARGYLGQPGLTAERFVASPFVPGERMYRTGDLVRWTEDGALLFAGRADAQVKVRGYRVEPGEVEAVLTGYPGVAQAVVVARDDGPGEERRLVGYVVPEGSEGVDAQKIREYAASVLPEYMVPAVVLSLDVLPVTGNGKVDRGVLPAPEATGSVAGRGPSSEAECALCELFAEVLGVERVGVEESFFALGGDSIMSMQLAARGRRVGLFFTAQDVFERETAAGLAVVARPVGGEVRAPGGGTGEVPWTPVMRELGGFAVRPGLAQWSVVGAPPGLDQGALVTAVDALLGTHDMLRVRVTGAVEDGRLAVGEPGSVDASALVTRVDAAAAATETLDGLAAGAAREAAVRLDPSAGVVFRVVWVDAGPGRVGRLALVVHHLVVDGVSWRIVLPDLRAAYESAVAGRAPGLDPVGTPFRVWARTLADQATSQERTAELDAWTTLLRDAGPPLTDHALDPVRDTAATLRRRTWTVPAESAAALVNRVPAAFHCGVHDVLLAALAGAVARRRADGGTGVLVDVESHGREA</sequence>
<dbReference type="InterPro" id="IPR000873">
    <property type="entry name" value="AMP-dep_synth/lig_dom"/>
</dbReference>
<dbReference type="RefSeq" id="WP_168104599.1">
    <property type="nucleotide sequence ID" value="NZ_JAATEN010000046.1"/>
</dbReference>
<protein>
    <submittedName>
        <fullName evidence="3">AMP-binding protein</fullName>
    </submittedName>
</protein>